<dbReference type="SUPFAM" id="SSF51905">
    <property type="entry name" value="FAD/NAD(P)-binding domain"/>
    <property type="match status" value="1"/>
</dbReference>
<dbReference type="Gene3D" id="2.160.10.10">
    <property type="entry name" value="Hexapeptide repeat proteins"/>
    <property type="match status" value="1"/>
</dbReference>
<dbReference type="GO" id="GO:0043041">
    <property type="term" value="P:amino acid activation for nonribosomal peptide biosynthetic process"/>
    <property type="evidence" value="ECO:0007669"/>
    <property type="project" value="TreeGrafter"/>
</dbReference>
<keyword evidence="1" id="KW-0472">Membrane</keyword>
<dbReference type="InterPro" id="IPR023753">
    <property type="entry name" value="FAD/NAD-binding_dom"/>
</dbReference>
<feature type="domain" description="AMP-dependent synthetase/ligase" evidence="2">
    <location>
        <begin position="64"/>
        <end position="463"/>
    </location>
</feature>
<dbReference type="Gene3D" id="1.10.1200.10">
    <property type="entry name" value="ACP-like"/>
    <property type="match status" value="1"/>
</dbReference>
<dbReference type="SUPFAM" id="SSF56801">
    <property type="entry name" value="Acetyl-CoA synthetase-like"/>
    <property type="match status" value="1"/>
</dbReference>
<dbReference type="PANTHER" id="PTHR45527">
    <property type="entry name" value="NONRIBOSOMAL PEPTIDE SYNTHETASE"/>
    <property type="match status" value="1"/>
</dbReference>
<dbReference type="SUPFAM" id="SSF47336">
    <property type="entry name" value="ACP-like"/>
    <property type="match status" value="1"/>
</dbReference>
<feature type="transmembrane region" description="Helical" evidence="1">
    <location>
        <begin position="1044"/>
        <end position="1066"/>
    </location>
</feature>
<dbReference type="Gene3D" id="3.30.300.30">
    <property type="match status" value="1"/>
</dbReference>
<keyword evidence="1" id="KW-1133">Transmembrane helix</keyword>
<feature type="domain" description="FAD/NAD(P)-binding" evidence="3">
    <location>
        <begin position="1559"/>
        <end position="1771"/>
    </location>
</feature>
<dbReference type="InterPro" id="IPR045851">
    <property type="entry name" value="AMP-bd_C_sf"/>
</dbReference>
<dbReference type="InterPro" id="IPR011004">
    <property type="entry name" value="Trimer_LpxA-like_sf"/>
</dbReference>
<feature type="transmembrane region" description="Helical" evidence="1">
    <location>
        <begin position="1331"/>
        <end position="1353"/>
    </location>
</feature>
<dbReference type="GO" id="GO:0044550">
    <property type="term" value="P:secondary metabolite biosynthetic process"/>
    <property type="evidence" value="ECO:0007669"/>
    <property type="project" value="TreeGrafter"/>
</dbReference>
<feature type="transmembrane region" description="Helical" evidence="1">
    <location>
        <begin position="1278"/>
        <end position="1296"/>
    </location>
</feature>
<reference evidence="4" key="1">
    <citation type="submission" date="2021-01" db="EMBL/GenBank/DDBJ databases">
        <authorList>
            <person name="Corre E."/>
            <person name="Pelletier E."/>
            <person name="Niang G."/>
            <person name="Scheremetjew M."/>
            <person name="Finn R."/>
            <person name="Kale V."/>
            <person name="Holt S."/>
            <person name="Cochrane G."/>
            <person name="Meng A."/>
            <person name="Brown T."/>
            <person name="Cohen L."/>
        </authorList>
    </citation>
    <scope>NUCLEOTIDE SEQUENCE</scope>
    <source>
        <strain evidence="4">MM31A-1</strain>
    </source>
</reference>
<feature type="transmembrane region" description="Helical" evidence="1">
    <location>
        <begin position="754"/>
        <end position="783"/>
    </location>
</feature>
<dbReference type="PRINTS" id="PR00368">
    <property type="entry name" value="FADPNR"/>
</dbReference>
<evidence type="ECO:0000259" key="2">
    <source>
        <dbReference type="Pfam" id="PF00501"/>
    </source>
</evidence>
<dbReference type="Pfam" id="PF00501">
    <property type="entry name" value="AMP-binding"/>
    <property type="match status" value="1"/>
</dbReference>
<dbReference type="InterPro" id="IPR020845">
    <property type="entry name" value="AMP-binding_CS"/>
</dbReference>
<evidence type="ECO:0000256" key="1">
    <source>
        <dbReference type="SAM" id="Phobius"/>
    </source>
</evidence>
<dbReference type="EMBL" id="HBIO01007440">
    <property type="protein sequence ID" value="CAE0460730.1"/>
    <property type="molecule type" value="Transcribed_RNA"/>
</dbReference>
<gene>
    <name evidence="4" type="ORF">CDEB00056_LOCUS5571</name>
</gene>
<sequence>MNSITRNKRMPDKKTTRDILAEELKGDLNGVQPLANATTAHLSLEIGNSFTSRTLTTVHALISQARHNPGATALRGPKSVIDGTYRELSYADLIQNAHTLMTSMIIDMTSGRIDGLKGKAILILLPRDVDFVVAMLACFFCGATYVPLSDTLSPARIAYIFQDSKAAGMITCSDPSVNNALSQAEQVLRCWDEDTCPPPTMMLEWVDNLIWSSAPHQQNGFIISKEFHKQLILPEPNDVAYMIYTSGTTGNPKGVEIEHHSMLNVLLSHVVKGAVTVKDMKRSVCVAAFIFDSHVREVWMPLVWGGCTCIAKDVLHMTEGSMCAGTPTGLIAANSSGAFPSTIETVIAGGEQLTGTVVQGLVQNGVKKIINAYGPTETVIECLVWKQEEIIGSKTPLPEAGMPIGLPISNVCAYGIRIADSGLERDPLAFEQLLDPKSCTNALAERVSLCELYIGGEGVARGYRNNDDLTSQKFLSDPFSLNGGRMYQTGDLVIFGRNPGDPIQYVGRIDTQVKIRGKRLELGEIKNFVCSSDLVKNAEVLLKIYQLKSQLVAYIVWNDQESNTSEQRDLEEKMMKRFETLEDYKRPATILSFPLTIDGTEYHDFPITTGGKVDLRKLPDPISEVVKCCEDIDDDHISAEPSSCDSDSDFLCDEIEIAIVKAVKSILQLETFSANDDFFKAGLTSMEVPSLKFFLKQDLNLQQELSTECIFENSTAQDLATVIAYPQNSYSIPTLDDEDFIESKYVDDMPLPGILVWLLSTFTAIFALATSLCFVFFILLICIEILHEAGKCSMPVGKDLQNNCDAPNKWRAYFAVAIGLPVVLPLCVCLGLVAVALMKRIVIGRYKPGYYSVDGLYYFRWLYVHHLEVFTIRWLLTTLPLRCTFIFNCWLRMMGAQIGSNVVVDSLDIHDMCLLTIGSDVTVQNDAMITGHTFTKIRSNSNTDLEGRCTNSVSGSNRKALVLGKCWVKNGATLGPYSMVHPPLPRRNERKSPGTCTVVEGILPGYQSTSRLGQSIQLDSEIERSHESLVRTPALTLWTQFEGIMTLILLQCVAFDLVLATMYHFFVPKEATFFTWIGRCYLFFSPWPMGIPYAFFVIAYKWYFIGRFKAGDSSSPRLDKYRWILRSLCQSRIQVAFELGGASSEILNTFYRLMGMKIGRNAQVMPLNIVEYDLFTIGDNCSFGGQVMVCCRNSDGRHEPCSIGNFSAITNSAGMLAGSKIGDNCLVGNLTLLPPNFSVPNDSKCVGTKFCDGSFIRPVTFSNTRETKPTTSKMKSELIVLSHILGSLFIDVVYYAEFIAIGLLFTACQRVNTGKVGQMHLVHNSWKVHGGYLLILATVIMATIISTLTIITIKRSIPKFRGQHERDSFLFVMFIWLTKHQMNMESWSYVFNGTPIQSFFYRLLGAEVSLSSRLFMRYFVDVDGLVVGEKAILAYDCYLEQHKKTAVKLEFDPLSILKNAIIGQRSIVLKNVCIANQAQLYPLSAVPPKETTTVGEIRGGILAEPYHVRDHEDAIAASVHSLNTSLRSEKAETRNRNGTNLVSAKKGISLKPIYENDVNMVVIGAGVSGIVAAHEFQQKNISVKVLEKSSDIMGCWQTFANQTSHVAVTEATYRLSGTIEDRHATDYPSRSQVLSHGEEFFKKHRLGDVTIFEAEVIKIKDVPGSSKRSFKKKHGHCVVTYRKGGQLYKIRCKGVFIATGAQAIRNELLFPGEEHFRGSIAYGSNDMGDPSNFFRGKSVCIVGGGAFAIENLKTALTHGAKHVTLVHRNDIQVWPRCVHYLLSSEENRKFSEYNDLYLNVARWAGLSVGNGPSFDIAPFMHPGTSAQPTANDSFFAFYKAGLVSLVHGSVRHVHDASVSVEQRLEKAGGNLLRSKCSEIPCDVFLKCIGWKDPGSIVRTIFPQFKSRNFVFLNESPRVVYVCDPRYRHSNQIDSGRYLDVLDTVPVGGTYSVPILSRIAATLQLYSLGAPLHSFDTMLESIPPSNQPLCSWIEAKFQYPKAKEISEVIRSVIDCHKRLVTQKHPTIREFTAMTGKLLMTDLEQRVASCRNHHDARMDRNEHDVVSDILPTNSSEDIFRYASEFAEAVLSHSMDT</sequence>
<evidence type="ECO:0000259" key="3">
    <source>
        <dbReference type="Pfam" id="PF07992"/>
    </source>
</evidence>
<accession>A0A7S3PZP4</accession>
<protein>
    <recommendedName>
        <fullName evidence="5">Carrier domain-containing protein</fullName>
    </recommendedName>
</protein>
<dbReference type="InterPro" id="IPR042099">
    <property type="entry name" value="ANL_N_sf"/>
</dbReference>
<dbReference type="InterPro" id="IPR000873">
    <property type="entry name" value="AMP-dep_synth/lig_dom"/>
</dbReference>
<dbReference type="Pfam" id="PF07992">
    <property type="entry name" value="Pyr_redox_2"/>
    <property type="match status" value="1"/>
</dbReference>
<evidence type="ECO:0000313" key="4">
    <source>
        <dbReference type="EMBL" id="CAE0460730.1"/>
    </source>
</evidence>
<proteinExistence type="predicted"/>
<dbReference type="PROSITE" id="PS00455">
    <property type="entry name" value="AMP_BINDING"/>
    <property type="match status" value="1"/>
</dbReference>
<dbReference type="PANTHER" id="PTHR45527:SF1">
    <property type="entry name" value="FATTY ACID SYNTHASE"/>
    <property type="match status" value="1"/>
</dbReference>
<dbReference type="Gene3D" id="3.50.50.60">
    <property type="entry name" value="FAD/NAD(P)-binding domain"/>
    <property type="match status" value="1"/>
</dbReference>
<feature type="transmembrane region" description="Helical" evidence="1">
    <location>
        <begin position="1086"/>
        <end position="1104"/>
    </location>
</feature>
<dbReference type="InterPro" id="IPR036736">
    <property type="entry name" value="ACP-like_sf"/>
</dbReference>
<dbReference type="GO" id="GO:0031177">
    <property type="term" value="F:phosphopantetheine binding"/>
    <property type="evidence" value="ECO:0007669"/>
    <property type="project" value="TreeGrafter"/>
</dbReference>
<organism evidence="4">
    <name type="scientific">Chaetoceros debilis</name>
    <dbReference type="NCBI Taxonomy" id="122233"/>
    <lineage>
        <taxon>Eukaryota</taxon>
        <taxon>Sar</taxon>
        <taxon>Stramenopiles</taxon>
        <taxon>Ochrophyta</taxon>
        <taxon>Bacillariophyta</taxon>
        <taxon>Coscinodiscophyceae</taxon>
        <taxon>Chaetocerotophycidae</taxon>
        <taxon>Chaetocerotales</taxon>
        <taxon>Chaetocerotaceae</taxon>
        <taxon>Chaetoceros</taxon>
    </lineage>
</organism>
<dbReference type="GO" id="GO:0005737">
    <property type="term" value="C:cytoplasm"/>
    <property type="evidence" value="ECO:0007669"/>
    <property type="project" value="TreeGrafter"/>
</dbReference>
<dbReference type="InterPro" id="IPR036188">
    <property type="entry name" value="FAD/NAD-bd_sf"/>
</dbReference>
<dbReference type="Gene3D" id="3.40.50.12780">
    <property type="entry name" value="N-terminal domain of ligase-like"/>
    <property type="match status" value="1"/>
</dbReference>
<keyword evidence="1" id="KW-0812">Transmembrane</keyword>
<name>A0A7S3PZP4_9STRA</name>
<dbReference type="GO" id="GO:0016491">
    <property type="term" value="F:oxidoreductase activity"/>
    <property type="evidence" value="ECO:0007669"/>
    <property type="project" value="InterPro"/>
</dbReference>
<feature type="transmembrane region" description="Helical" evidence="1">
    <location>
        <begin position="812"/>
        <end position="838"/>
    </location>
</feature>
<dbReference type="SUPFAM" id="SSF51161">
    <property type="entry name" value="Trimeric LpxA-like enzymes"/>
    <property type="match status" value="3"/>
</dbReference>
<evidence type="ECO:0008006" key="5">
    <source>
        <dbReference type="Google" id="ProtNLM"/>
    </source>
</evidence>